<keyword evidence="5" id="KW-0378">Hydrolase</keyword>
<keyword evidence="8 9" id="KW-0961">Cell wall biogenesis/degradation</keyword>
<dbReference type="SMART" id="SM00257">
    <property type="entry name" value="LysM"/>
    <property type="match status" value="1"/>
</dbReference>
<dbReference type="Pfam" id="PF01476">
    <property type="entry name" value="LysM"/>
    <property type="match status" value="1"/>
</dbReference>
<evidence type="ECO:0000256" key="7">
    <source>
        <dbReference type="ARBA" id="ARBA00022984"/>
    </source>
</evidence>
<reference evidence="12 13" key="1">
    <citation type="submission" date="2021-03" db="EMBL/GenBank/DDBJ databases">
        <title>Thermosipho ferrireducens sp.nov., an anaerobic thermophilic iron-reducing bacterium isolated from a deep-sea hydrothermal sulfide deposits.</title>
        <authorList>
            <person name="Zeng X."/>
            <person name="Chen Y."/>
            <person name="Shao Z."/>
        </authorList>
    </citation>
    <scope>NUCLEOTIDE SEQUENCE [LARGE SCALE GENOMIC DNA]</scope>
    <source>
        <strain evidence="12 13">JL129W03</strain>
    </source>
</reference>
<dbReference type="Gene3D" id="2.40.440.10">
    <property type="entry name" value="L,D-transpeptidase catalytic domain-like"/>
    <property type="match status" value="1"/>
</dbReference>
<dbReference type="SUPFAM" id="SSF54106">
    <property type="entry name" value="LysM domain"/>
    <property type="match status" value="1"/>
</dbReference>
<dbReference type="PANTHER" id="PTHR30582">
    <property type="entry name" value="L,D-TRANSPEPTIDASE"/>
    <property type="match status" value="1"/>
</dbReference>
<evidence type="ECO:0000256" key="3">
    <source>
        <dbReference type="ARBA" id="ARBA00022676"/>
    </source>
</evidence>
<sequence length="404" mass="45681">MLIAISVIIAFSAHKITIESVTSTGVTLEVIPYYETKTLPRVYVYGPTGFQIAKHKKDNLYSIPNMNSDWLIPIVYGTNVNGNIIFGSVSKPILYLNDFKSGIKIKVLTNPDDLSMTVSVESNLNIFKAYVDDLELMHFEADGVKILFTDKKRGEGINILRIFFKLPNNRVKRVEYKLFTLAGYTTYLRGDSTPYVVQIKGIHKVQRGENLWEIATKYGVRTADLQIINNLEDPDKIYPGMKIKIGIVQFTEGLTTVVVNLSTSRLAVYYAGKLVKVFPVAIGRSDAMPPGNYWIYDKRIDPALYWYGEYIPPSSPINGLGTRYLQFSDPTYGIHGTSKPWEIGRRISHGCVRMNNKDVEALDAFVDLGSPVIVIKNYEDFPQELEKLPEFIAFRTSLKDKFAN</sequence>
<dbReference type="Proteomes" id="UP000671862">
    <property type="component" value="Chromosome"/>
</dbReference>
<feature type="active site" description="Proton donor/acceptor" evidence="9">
    <location>
        <position position="335"/>
    </location>
</feature>
<protein>
    <submittedName>
        <fullName evidence="12">L,D-transpeptidase family protein</fullName>
    </submittedName>
</protein>
<evidence type="ECO:0000256" key="8">
    <source>
        <dbReference type="ARBA" id="ARBA00023316"/>
    </source>
</evidence>
<evidence type="ECO:0000313" key="12">
    <source>
        <dbReference type="EMBL" id="QTA38909.1"/>
    </source>
</evidence>
<evidence type="ECO:0000256" key="1">
    <source>
        <dbReference type="ARBA" id="ARBA00004752"/>
    </source>
</evidence>
<gene>
    <name evidence="12" type="ORF">JYK00_04235</name>
</gene>
<dbReference type="Gene3D" id="3.10.350.10">
    <property type="entry name" value="LysM domain"/>
    <property type="match status" value="1"/>
</dbReference>
<keyword evidence="3" id="KW-0328">Glycosyltransferase</keyword>
<comment type="similarity">
    <text evidence="2">Belongs to the YkuD family.</text>
</comment>
<dbReference type="PROSITE" id="PS52029">
    <property type="entry name" value="LD_TPASE"/>
    <property type="match status" value="1"/>
</dbReference>
<evidence type="ECO:0000259" key="11">
    <source>
        <dbReference type="PROSITE" id="PS52029"/>
    </source>
</evidence>
<dbReference type="InterPro" id="IPR050979">
    <property type="entry name" value="LD-transpeptidase"/>
</dbReference>
<evidence type="ECO:0000313" key="13">
    <source>
        <dbReference type="Proteomes" id="UP000671862"/>
    </source>
</evidence>
<dbReference type="CDD" id="cd16913">
    <property type="entry name" value="YkuD_like"/>
    <property type="match status" value="1"/>
</dbReference>
<evidence type="ECO:0000256" key="9">
    <source>
        <dbReference type="PROSITE-ProRule" id="PRU01373"/>
    </source>
</evidence>
<dbReference type="Pfam" id="PF03734">
    <property type="entry name" value="YkuD"/>
    <property type="match status" value="1"/>
</dbReference>
<keyword evidence="7 9" id="KW-0573">Peptidoglycan synthesis</keyword>
<feature type="domain" description="L,D-TPase catalytic" evidence="11">
    <location>
        <begin position="255"/>
        <end position="375"/>
    </location>
</feature>
<dbReference type="InterPro" id="IPR005490">
    <property type="entry name" value="LD_TPept_cat_dom"/>
</dbReference>
<evidence type="ECO:0000259" key="10">
    <source>
        <dbReference type="PROSITE" id="PS51782"/>
    </source>
</evidence>
<feature type="domain" description="LysM" evidence="10">
    <location>
        <begin position="201"/>
        <end position="245"/>
    </location>
</feature>
<evidence type="ECO:0000256" key="2">
    <source>
        <dbReference type="ARBA" id="ARBA00005992"/>
    </source>
</evidence>
<dbReference type="SUPFAM" id="SSF141523">
    <property type="entry name" value="L,D-transpeptidase catalytic domain-like"/>
    <property type="match status" value="1"/>
</dbReference>
<dbReference type="EMBL" id="CP071446">
    <property type="protein sequence ID" value="QTA38909.1"/>
    <property type="molecule type" value="Genomic_DNA"/>
</dbReference>
<evidence type="ECO:0000256" key="6">
    <source>
        <dbReference type="ARBA" id="ARBA00022960"/>
    </source>
</evidence>
<dbReference type="CDD" id="cd00118">
    <property type="entry name" value="LysM"/>
    <property type="match status" value="1"/>
</dbReference>
<dbReference type="InterPro" id="IPR038063">
    <property type="entry name" value="Transpep_catalytic_dom"/>
</dbReference>
<evidence type="ECO:0000256" key="5">
    <source>
        <dbReference type="ARBA" id="ARBA00022801"/>
    </source>
</evidence>
<keyword evidence="13" id="KW-1185">Reference proteome</keyword>
<dbReference type="PANTHER" id="PTHR30582:SF24">
    <property type="entry name" value="L,D-TRANSPEPTIDASE ERFK_SRFK-RELATED"/>
    <property type="match status" value="1"/>
</dbReference>
<accession>A0ABX7S9E9</accession>
<dbReference type="PROSITE" id="PS51782">
    <property type="entry name" value="LYSM"/>
    <property type="match status" value="1"/>
</dbReference>
<feature type="active site" description="Nucleophile" evidence="9">
    <location>
        <position position="351"/>
    </location>
</feature>
<evidence type="ECO:0000256" key="4">
    <source>
        <dbReference type="ARBA" id="ARBA00022679"/>
    </source>
</evidence>
<keyword evidence="4" id="KW-0808">Transferase</keyword>
<keyword evidence="6 9" id="KW-0133">Cell shape</keyword>
<organism evidence="12 13">
    <name type="scientific">Thermosipho ferrireducens</name>
    <dbReference type="NCBI Taxonomy" id="2571116"/>
    <lineage>
        <taxon>Bacteria</taxon>
        <taxon>Thermotogati</taxon>
        <taxon>Thermotogota</taxon>
        <taxon>Thermotogae</taxon>
        <taxon>Thermotogales</taxon>
        <taxon>Fervidobacteriaceae</taxon>
        <taxon>Thermosipho</taxon>
    </lineage>
</organism>
<proteinExistence type="inferred from homology"/>
<comment type="pathway">
    <text evidence="1 9">Cell wall biogenesis; peptidoglycan biosynthesis.</text>
</comment>
<name>A0ABX7S9E9_9BACT</name>
<dbReference type="InterPro" id="IPR018392">
    <property type="entry name" value="LysM"/>
</dbReference>
<dbReference type="InterPro" id="IPR036779">
    <property type="entry name" value="LysM_dom_sf"/>
</dbReference>